<comment type="similarity">
    <text evidence="7">Belongs to the TonB-dependent receptor family.</text>
</comment>
<keyword evidence="5 7" id="KW-0472">Membrane</keyword>
<feature type="signal peptide" evidence="8">
    <location>
        <begin position="1"/>
        <end position="26"/>
    </location>
</feature>
<dbReference type="FunFam" id="2.60.40.1120:FF:000003">
    <property type="entry name" value="Outer membrane protein Omp121"/>
    <property type="match status" value="1"/>
</dbReference>
<dbReference type="AlphaFoldDB" id="A0A7G1HX87"/>
<evidence type="ECO:0000256" key="3">
    <source>
        <dbReference type="ARBA" id="ARBA00022452"/>
    </source>
</evidence>
<dbReference type="InterPro" id="IPR012910">
    <property type="entry name" value="Plug_dom"/>
</dbReference>
<dbReference type="PROSITE" id="PS52016">
    <property type="entry name" value="TONB_DEPENDENT_REC_3"/>
    <property type="match status" value="1"/>
</dbReference>
<evidence type="ECO:0000259" key="9">
    <source>
        <dbReference type="Pfam" id="PF07715"/>
    </source>
</evidence>
<dbReference type="FunFam" id="2.170.130.10:FF:000008">
    <property type="entry name" value="SusC/RagA family TonB-linked outer membrane protein"/>
    <property type="match status" value="1"/>
</dbReference>
<keyword evidence="6 7" id="KW-0998">Cell outer membrane</keyword>
<keyword evidence="3 7" id="KW-1134">Transmembrane beta strand</keyword>
<dbReference type="RefSeq" id="WP_021930257.1">
    <property type="nucleotide sequence ID" value="NZ_AP023322.1"/>
</dbReference>
<dbReference type="Gene3D" id="2.170.130.10">
    <property type="entry name" value="TonB-dependent receptor, plug domain"/>
    <property type="match status" value="1"/>
</dbReference>
<keyword evidence="8" id="KW-0732">Signal</keyword>
<comment type="subcellular location">
    <subcellularLocation>
        <location evidence="1 7">Cell outer membrane</location>
        <topology evidence="1 7">Multi-pass membrane protein</topology>
    </subcellularLocation>
</comment>
<dbReference type="GO" id="GO:0009279">
    <property type="term" value="C:cell outer membrane"/>
    <property type="evidence" value="ECO:0007669"/>
    <property type="project" value="UniProtKB-SubCell"/>
</dbReference>
<dbReference type="InterPro" id="IPR037066">
    <property type="entry name" value="Plug_dom_sf"/>
</dbReference>
<dbReference type="Proteomes" id="UP000594042">
    <property type="component" value="Chromosome"/>
</dbReference>
<keyword evidence="4 7" id="KW-0812">Transmembrane</keyword>
<dbReference type="KEGG" id="copr:Cop2CBH44_25730"/>
<accession>A0A7G1HX87</accession>
<evidence type="ECO:0000256" key="1">
    <source>
        <dbReference type="ARBA" id="ARBA00004571"/>
    </source>
</evidence>
<evidence type="ECO:0000256" key="8">
    <source>
        <dbReference type="SAM" id="SignalP"/>
    </source>
</evidence>
<dbReference type="Pfam" id="PF13715">
    <property type="entry name" value="CarbopepD_reg_2"/>
    <property type="match status" value="1"/>
</dbReference>
<keyword evidence="2 7" id="KW-0813">Transport</keyword>
<keyword evidence="11" id="KW-1185">Reference proteome</keyword>
<dbReference type="EMBL" id="AP023322">
    <property type="protein sequence ID" value="BCI64220.1"/>
    <property type="molecule type" value="Genomic_DNA"/>
</dbReference>
<name>A0A7G1HX87_9BACT</name>
<dbReference type="NCBIfam" id="TIGR04056">
    <property type="entry name" value="OMP_RagA_SusC"/>
    <property type="match status" value="1"/>
</dbReference>
<sequence length="1007" mass="112177">MNFKITIITRWLCLVLCCCLSLSAWAQTAVIKGKVVDKKGEPVIGASVAVIGTSIGTITDIDGAFTLNKVPDKAKVKVSYVGYDARTVNVSGQKFLNITLSENEKMLDEVVVVGYGVMRKSDLTGAVSSVKATESLKQMPVSDLSTALQGRLAGVSIVEQSGQPGSNSVIRVRGVNSFEADTGPLIVIDGFIGGDFNSLNPADIESVEVLKDASATAVYGSRGANGVILITTKNPEKGKVQVTYNGFVNMKTPYKLPEVLSAGEFARLANDYGREYFGAQGVEKVFYSDEQIAEFDQGLRGYDYLHNIFRDVSIEHNHDISISGGSEKTQFLVSGNFNDNRGIVQNSRSTRVNYRTKVDTKILKWLKAGVNIWGNYNETYGPRFSQYEGVLLQALGYPTTIEPKDENGNYNNMNLNSPQYNPMGHIWEIDKGGFNSSTHLQGYIDVTLWKGLSFKMLQGGTFANNLSTQTCGADSYEAYKNANQTSATATSTQNINWINSNILSYVQEFNENHRINATLLLEQQYNNNRTNYSNGKYIVSEKIGADNTGMADVVTGNTSRNVSTLLSYMARVNYVLMNRYMFTASFRRDGSSRLAKGNEWENFASGAVAWDMKQENFLKYVDPIDRFKLRFGYGETGNQAVALYSAFAKFGNVRDGYNKLGYKVTSLGNRNLKWERTSQFNLGLDMGFLNNRLTFEIDLYHKLSKDVLLKVNTPVITGFGSELRNAGKILNKGIEVTIGADPFVGPTFSWNTKLVLSSNRCTIEELNFIDNDYFTMSGYEEAYFRNIKGERISSMWGYFYEGVWKSYEMQNAPKEAEPGSYKYKNLDNDPEGLINEKDCGIIGNGSPKFNWGWTNTLTYKDFDFSLFVVGFHGFDIYNHTRSALLSVGGSIAPNPEFYNRWTPENEETGIAGFVKNPNKKTSTQFVEKGDFVKVKSITLGYTLPKKILKSCHINNFRIYASLQNPFLFTGYSGIDPEVTLRKPLASGVDYGYYPNGRNYLIGINFGF</sequence>
<dbReference type="InterPro" id="IPR039426">
    <property type="entry name" value="TonB-dep_rcpt-like"/>
</dbReference>
<reference evidence="11" key="1">
    <citation type="submission" date="2020-07" db="EMBL/GenBank/DDBJ databases">
        <title>Complete genome sequencing of Coprobacter sp. strain 2CBH44.</title>
        <authorList>
            <person name="Sakamoto M."/>
            <person name="Murakami T."/>
            <person name="Mori H."/>
        </authorList>
    </citation>
    <scope>NUCLEOTIDE SEQUENCE [LARGE SCALE GENOMIC DNA]</scope>
    <source>
        <strain evidence="11">2CBH44</strain>
    </source>
</reference>
<feature type="domain" description="TonB-dependent receptor plug" evidence="9">
    <location>
        <begin position="120"/>
        <end position="227"/>
    </location>
</feature>
<dbReference type="SUPFAM" id="SSF49464">
    <property type="entry name" value="Carboxypeptidase regulatory domain-like"/>
    <property type="match status" value="1"/>
</dbReference>
<evidence type="ECO:0000313" key="11">
    <source>
        <dbReference type="Proteomes" id="UP000594042"/>
    </source>
</evidence>
<dbReference type="Gene3D" id="2.40.170.20">
    <property type="entry name" value="TonB-dependent receptor, beta-barrel domain"/>
    <property type="match status" value="1"/>
</dbReference>
<dbReference type="InterPro" id="IPR036942">
    <property type="entry name" value="Beta-barrel_TonB_sf"/>
</dbReference>
<evidence type="ECO:0000256" key="7">
    <source>
        <dbReference type="PROSITE-ProRule" id="PRU01360"/>
    </source>
</evidence>
<dbReference type="Pfam" id="PF07715">
    <property type="entry name" value="Plug"/>
    <property type="match status" value="1"/>
</dbReference>
<evidence type="ECO:0000256" key="5">
    <source>
        <dbReference type="ARBA" id="ARBA00023136"/>
    </source>
</evidence>
<evidence type="ECO:0000313" key="10">
    <source>
        <dbReference type="EMBL" id="BCI64220.1"/>
    </source>
</evidence>
<dbReference type="Gene3D" id="2.60.40.1120">
    <property type="entry name" value="Carboxypeptidase-like, regulatory domain"/>
    <property type="match status" value="1"/>
</dbReference>
<dbReference type="NCBIfam" id="TIGR04057">
    <property type="entry name" value="SusC_RagA_signa"/>
    <property type="match status" value="1"/>
</dbReference>
<protein>
    <submittedName>
        <fullName evidence="10">SusC/RagA family TonB-linked outer membrane protein</fullName>
    </submittedName>
</protein>
<organism evidence="10 11">
    <name type="scientific">Coprobacter secundus subsp. similis</name>
    <dbReference type="NCBI Taxonomy" id="2751153"/>
    <lineage>
        <taxon>Bacteria</taxon>
        <taxon>Pseudomonadati</taxon>
        <taxon>Bacteroidota</taxon>
        <taxon>Bacteroidia</taxon>
        <taxon>Bacteroidales</taxon>
        <taxon>Barnesiellaceae</taxon>
        <taxon>Coprobacter</taxon>
    </lineage>
</organism>
<gene>
    <name evidence="10" type="ORF">Cop2CBH44_25730</name>
</gene>
<evidence type="ECO:0000256" key="2">
    <source>
        <dbReference type="ARBA" id="ARBA00022448"/>
    </source>
</evidence>
<dbReference type="InterPro" id="IPR008969">
    <property type="entry name" value="CarboxyPept-like_regulatory"/>
</dbReference>
<proteinExistence type="inferred from homology"/>
<dbReference type="InterPro" id="IPR023996">
    <property type="entry name" value="TonB-dep_OMP_SusC/RagA"/>
</dbReference>
<evidence type="ECO:0000256" key="6">
    <source>
        <dbReference type="ARBA" id="ARBA00023237"/>
    </source>
</evidence>
<feature type="chain" id="PRO_5028990036" evidence="8">
    <location>
        <begin position="27"/>
        <end position="1007"/>
    </location>
</feature>
<evidence type="ECO:0000256" key="4">
    <source>
        <dbReference type="ARBA" id="ARBA00022692"/>
    </source>
</evidence>
<dbReference type="SUPFAM" id="SSF56935">
    <property type="entry name" value="Porins"/>
    <property type="match status" value="1"/>
</dbReference>
<dbReference type="InterPro" id="IPR023997">
    <property type="entry name" value="TonB-dep_OMP_SusC/RagA_CS"/>
</dbReference>